<keyword evidence="3" id="KW-1185">Reference proteome</keyword>
<dbReference type="InParanoid" id="A0A2K1K6Q0"/>
<dbReference type="Proteomes" id="UP000006727">
    <property type="component" value="Chromosome 8"/>
</dbReference>
<dbReference type="Gramene" id="Pp3c8_9930V3.1">
    <property type="protein sequence ID" value="PAC:32965875.CDS.1"/>
    <property type="gene ID" value="Pp3c8_9930"/>
</dbReference>
<evidence type="ECO:0000313" key="2">
    <source>
        <dbReference type="EnsemblPlants" id="PAC:32965875.CDS.1"/>
    </source>
</evidence>
<dbReference type="EnsemblPlants" id="Pp3c8_9930V3.2">
    <property type="protein sequence ID" value="PAC:32965876.CDS.1"/>
    <property type="gene ID" value="Pp3c8_9930"/>
</dbReference>
<dbReference type="EMBL" id="ABEU02000008">
    <property type="protein sequence ID" value="PNR49452.1"/>
    <property type="molecule type" value="Genomic_DNA"/>
</dbReference>
<name>A0A2K1K6Q0_PHYPA</name>
<evidence type="ECO:0000313" key="3">
    <source>
        <dbReference type="Proteomes" id="UP000006727"/>
    </source>
</evidence>
<accession>A0A2K1K6Q0</accession>
<reference evidence="1 3" key="2">
    <citation type="journal article" date="2018" name="Plant J.">
        <title>The Physcomitrella patens chromosome-scale assembly reveals moss genome structure and evolution.</title>
        <authorList>
            <person name="Lang D."/>
            <person name="Ullrich K.K."/>
            <person name="Murat F."/>
            <person name="Fuchs J."/>
            <person name="Jenkins J."/>
            <person name="Haas F.B."/>
            <person name="Piednoel M."/>
            <person name="Gundlach H."/>
            <person name="Van Bel M."/>
            <person name="Meyberg R."/>
            <person name="Vives C."/>
            <person name="Morata J."/>
            <person name="Symeonidi A."/>
            <person name="Hiss M."/>
            <person name="Muchero W."/>
            <person name="Kamisugi Y."/>
            <person name="Saleh O."/>
            <person name="Blanc G."/>
            <person name="Decker E.L."/>
            <person name="van Gessel N."/>
            <person name="Grimwood J."/>
            <person name="Hayes R.D."/>
            <person name="Graham S.W."/>
            <person name="Gunter L.E."/>
            <person name="McDaniel S.F."/>
            <person name="Hoernstein S.N.W."/>
            <person name="Larsson A."/>
            <person name="Li F.W."/>
            <person name="Perroud P.F."/>
            <person name="Phillips J."/>
            <person name="Ranjan P."/>
            <person name="Rokshar D.S."/>
            <person name="Rothfels C.J."/>
            <person name="Schneider L."/>
            <person name="Shu S."/>
            <person name="Stevenson D.W."/>
            <person name="Thummler F."/>
            <person name="Tillich M."/>
            <person name="Villarreal Aguilar J.C."/>
            <person name="Widiez T."/>
            <person name="Wong G.K."/>
            <person name="Wymore A."/>
            <person name="Zhang Y."/>
            <person name="Zimmer A.D."/>
            <person name="Quatrano R.S."/>
            <person name="Mayer K.F.X."/>
            <person name="Goodstein D."/>
            <person name="Casacuberta J.M."/>
            <person name="Vandepoele K."/>
            <person name="Reski R."/>
            <person name="Cuming A.C."/>
            <person name="Tuskan G.A."/>
            <person name="Maumus F."/>
            <person name="Salse J."/>
            <person name="Schmutz J."/>
            <person name="Rensing S.A."/>
        </authorList>
    </citation>
    <scope>NUCLEOTIDE SEQUENCE [LARGE SCALE GENOMIC DNA]</scope>
    <source>
        <strain evidence="2 3">cv. Gransden 2004</strain>
    </source>
</reference>
<dbReference type="AlphaFoldDB" id="A0A2K1K6Q0"/>
<gene>
    <name evidence="1" type="ORF">PHYPA_011348</name>
</gene>
<reference evidence="2" key="3">
    <citation type="submission" date="2020-12" db="UniProtKB">
        <authorList>
            <consortium name="EnsemblPlants"/>
        </authorList>
    </citation>
    <scope>IDENTIFICATION</scope>
</reference>
<proteinExistence type="predicted"/>
<organism evidence="1">
    <name type="scientific">Physcomitrium patens</name>
    <name type="common">Spreading-leaved earth moss</name>
    <name type="synonym">Physcomitrella patens</name>
    <dbReference type="NCBI Taxonomy" id="3218"/>
    <lineage>
        <taxon>Eukaryota</taxon>
        <taxon>Viridiplantae</taxon>
        <taxon>Streptophyta</taxon>
        <taxon>Embryophyta</taxon>
        <taxon>Bryophyta</taxon>
        <taxon>Bryophytina</taxon>
        <taxon>Bryopsida</taxon>
        <taxon>Funariidae</taxon>
        <taxon>Funariales</taxon>
        <taxon>Funariaceae</taxon>
        <taxon>Physcomitrium</taxon>
    </lineage>
</organism>
<evidence type="ECO:0000313" key="1">
    <source>
        <dbReference type="EMBL" id="PNR49452.1"/>
    </source>
</evidence>
<protein>
    <submittedName>
        <fullName evidence="1 2">Uncharacterized protein</fullName>
    </submittedName>
</protein>
<dbReference type="Gramene" id="Pp3c8_9930V3.2">
    <property type="protein sequence ID" value="PAC:32965876.CDS.1"/>
    <property type="gene ID" value="Pp3c8_9930"/>
</dbReference>
<reference evidence="1 3" key="1">
    <citation type="journal article" date="2008" name="Science">
        <title>The Physcomitrella genome reveals evolutionary insights into the conquest of land by plants.</title>
        <authorList>
            <person name="Rensing S."/>
            <person name="Lang D."/>
            <person name="Zimmer A."/>
            <person name="Terry A."/>
            <person name="Salamov A."/>
            <person name="Shapiro H."/>
            <person name="Nishiyama T."/>
            <person name="Perroud P.-F."/>
            <person name="Lindquist E."/>
            <person name="Kamisugi Y."/>
            <person name="Tanahashi T."/>
            <person name="Sakakibara K."/>
            <person name="Fujita T."/>
            <person name="Oishi K."/>
            <person name="Shin-I T."/>
            <person name="Kuroki Y."/>
            <person name="Toyoda A."/>
            <person name="Suzuki Y."/>
            <person name="Hashimoto A."/>
            <person name="Yamaguchi K."/>
            <person name="Sugano A."/>
            <person name="Kohara Y."/>
            <person name="Fujiyama A."/>
            <person name="Anterola A."/>
            <person name="Aoki S."/>
            <person name="Ashton N."/>
            <person name="Barbazuk W.B."/>
            <person name="Barker E."/>
            <person name="Bennetzen J."/>
            <person name="Bezanilla M."/>
            <person name="Blankenship R."/>
            <person name="Cho S.H."/>
            <person name="Dutcher S."/>
            <person name="Estelle M."/>
            <person name="Fawcett J.A."/>
            <person name="Gundlach H."/>
            <person name="Hanada K."/>
            <person name="Heyl A."/>
            <person name="Hicks K.A."/>
            <person name="Hugh J."/>
            <person name="Lohr M."/>
            <person name="Mayer K."/>
            <person name="Melkozernov A."/>
            <person name="Murata T."/>
            <person name="Nelson D."/>
            <person name="Pils B."/>
            <person name="Prigge M."/>
            <person name="Reiss B."/>
            <person name="Renner T."/>
            <person name="Rombauts S."/>
            <person name="Rushton P."/>
            <person name="Sanderfoot A."/>
            <person name="Schween G."/>
            <person name="Shiu S.-H."/>
            <person name="Stueber K."/>
            <person name="Theodoulou F.L."/>
            <person name="Tu H."/>
            <person name="Van de Peer Y."/>
            <person name="Verrier P.J."/>
            <person name="Waters E."/>
            <person name="Wood A."/>
            <person name="Yang L."/>
            <person name="Cove D."/>
            <person name="Cuming A."/>
            <person name="Hasebe M."/>
            <person name="Lucas S."/>
            <person name="Mishler D.B."/>
            <person name="Reski R."/>
            <person name="Grigoriev I."/>
            <person name="Quatrano R.S."/>
            <person name="Boore J.L."/>
        </authorList>
    </citation>
    <scope>NUCLEOTIDE SEQUENCE [LARGE SCALE GENOMIC DNA]</scope>
    <source>
        <strain evidence="2 3">cv. Gransden 2004</strain>
    </source>
</reference>
<dbReference type="EnsemblPlants" id="Pp3c8_9930V3.1">
    <property type="protein sequence ID" value="PAC:32965875.CDS.1"/>
    <property type="gene ID" value="Pp3c8_9930"/>
</dbReference>
<sequence length="61" mass="7071">MSTFFHFSFLKKTHNADKTFKPCKNCNYIPTDVTHTILLIKKILKSFSVKNSFQSSHEGPH</sequence>